<gene>
    <name evidence="1" type="ORF">MKW94_000924</name>
</gene>
<evidence type="ECO:0000313" key="1">
    <source>
        <dbReference type="EMBL" id="MCL7039179.1"/>
    </source>
</evidence>
<name>A0AA42AQS1_PAPNU</name>
<accession>A0AA42AQS1</accession>
<protein>
    <submittedName>
        <fullName evidence="1">Uncharacterized protein</fullName>
    </submittedName>
</protein>
<dbReference type="EMBL" id="JAJJMA010198449">
    <property type="protein sequence ID" value="MCL7039179.1"/>
    <property type="molecule type" value="Genomic_DNA"/>
</dbReference>
<dbReference type="Proteomes" id="UP001177140">
    <property type="component" value="Unassembled WGS sequence"/>
</dbReference>
<organism evidence="1 2">
    <name type="scientific">Papaver nudicaule</name>
    <name type="common">Iceland poppy</name>
    <dbReference type="NCBI Taxonomy" id="74823"/>
    <lineage>
        <taxon>Eukaryota</taxon>
        <taxon>Viridiplantae</taxon>
        <taxon>Streptophyta</taxon>
        <taxon>Embryophyta</taxon>
        <taxon>Tracheophyta</taxon>
        <taxon>Spermatophyta</taxon>
        <taxon>Magnoliopsida</taxon>
        <taxon>Ranunculales</taxon>
        <taxon>Papaveraceae</taxon>
        <taxon>Papaveroideae</taxon>
        <taxon>Papaver</taxon>
    </lineage>
</organism>
<dbReference type="AlphaFoldDB" id="A0AA42AQS1"/>
<sequence length="79" mass="8956">GNDCRSNEDDSWKLNIVPECPNIVSGLENLKVLEFLQFCGDPWELQGGKEKSTRLHISCQRRRVSSRFASVGYQGILTE</sequence>
<evidence type="ECO:0000313" key="2">
    <source>
        <dbReference type="Proteomes" id="UP001177140"/>
    </source>
</evidence>
<keyword evidence="2" id="KW-1185">Reference proteome</keyword>
<feature type="non-terminal residue" evidence="1">
    <location>
        <position position="79"/>
    </location>
</feature>
<proteinExistence type="predicted"/>
<reference evidence="1" key="1">
    <citation type="submission" date="2022-03" db="EMBL/GenBank/DDBJ databases">
        <title>A functionally conserved STORR gene fusion in Papaver species that diverged 16.8 million years ago.</title>
        <authorList>
            <person name="Catania T."/>
        </authorList>
    </citation>
    <scope>NUCLEOTIDE SEQUENCE</scope>
    <source>
        <strain evidence="1">S-191538</strain>
    </source>
</reference>
<comment type="caution">
    <text evidence="1">The sequence shown here is derived from an EMBL/GenBank/DDBJ whole genome shotgun (WGS) entry which is preliminary data.</text>
</comment>